<feature type="domain" description="OmpR/PhoB-type" evidence="7">
    <location>
        <begin position="1"/>
        <end position="99"/>
    </location>
</feature>
<gene>
    <name evidence="8" type="ORF">AB5J53_39455</name>
</gene>
<keyword evidence="3" id="KW-0805">Transcription regulation</keyword>
<evidence type="ECO:0000313" key="8">
    <source>
        <dbReference type="EMBL" id="XDQ57327.1"/>
    </source>
</evidence>
<name>A0AB39RME9_9ACTN</name>
<keyword evidence="4 6" id="KW-0238">DNA-binding</keyword>
<dbReference type="InterPro" id="IPR036388">
    <property type="entry name" value="WH-like_DNA-bd_sf"/>
</dbReference>
<evidence type="ECO:0000256" key="4">
    <source>
        <dbReference type="ARBA" id="ARBA00023125"/>
    </source>
</evidence>
<dbReference type="InterPro" id="IPR051677">
    <property type="entry name" value="AfsR-DnrI-RedD_regulator"/>
</dbReference>
<comment type="similarity">
    <text evidence="1">Belongs to the AfsR/DnrI/RedD regulatory family.</text>
</comment>
<keyword evidence="5" id="KW-0804">Transcription</keyword>
<dbReference type="PANTHER" id="PTHR35807:SF1">
    <property type="entry name" value="TRANSCRIPTIONAL REGULATOR REDD"/>
    <property type="match status" value="1"/>
</dbReference>
<dbReference type="GO" id="GO:0003677">
    <property type="term" value="F:DNA binding"/>
    <property type="evidence" value="ECO:0007669"/>
    <property type="project" value="UniProtKB-UniRule"/>
</dbReference>
<dbReference type="Pfam" id="PF00486">
    <property type="entry name" value="Trans_reg_C"/>
    <property type="match status" value="1"/>
</dbReference>
<dbReference type="PROSITE" id="PS51755">
    <property type="entry name" value="OMPR_PHOB"/>
    <property type="match status" value="1"/>
</dbReference>
<dbReference type="AlphaFoldDB" id="A0AB39RME9"/>
<proteinExistence type="inferred from homology"/>
<dbReference type="InterPro" id="IPR001867">
    <property type="entry name" value="OmpR/PhoB-type_DNA-bd"/>
</dbReference>
<dbReference type="Pfam" id="PF03704">
    <property type="entry name" value="BTAD"/>
    <property type="match status" value="1"/>
</dbReference>
<dbReference type="RefSeq" id="WP_369250396.1">
    <property type="nucleotide sequence ID" value="NZ_CP163443.1"/>
</dbReference>
<dbReference type="SMART" id="SM00862">
    <property type="entry name" value="Trans_reg_C"/>
    <property type="match status" value="1"/>
</dbReference>
<dbReference type="InterPro" id="IPR011990">
    <property type="entry name" value="TPR-like_helical_dom_sf"/>
</dbReference>
<evidence type="ECO:0000256" key="1">
    <source>
        <dbReference type="ARBA" id="ARBA00005820"/>
    </source>
</evidence>
<keyword evidence="2" id="KW-0902">Two-component regulatory system</keyword>
<dbReference type="InterPro" id="IPR016032">
    <property type="entry name" value="Sig_transdc_resp-reg_C-effctor"/>
</dbReference>
<dbReference type="Gene3D" id="1.25.40.10">
    <property type="entry name" value="Tetratricopeptide repeat domain"/>
    <property type="match status" value="1"/>
</dbReference>
<dbReference type="InterPro" id="IPR005158">
    <property type="entry name" value="BTAD"/>
</dbReference>
<feature type="DNA-binding region" description="OmpR/PhoB-type" evidence="6">
    <location>
        <begin position="1"/>
        <end position="99"/>
    </location>
</feature>
<reference evidence="8" key="1">
    <citation type="submission" date="2024-07" db="EMBL/GenBank/DDBJ databases">
        <authorList>
            <person name="Yu S.T."/>
        </authorList>
    </citation>
    <scope>NUCLEOTIDE SEQUENCE</scope>
    <source>
        <strain evidence="8">R41</strain>
    </source>
</reference>
<organism evidence="8">
    <name type="scientific">Streptomyces sp. R41</name>
    <dbReference type="NCBI Taxonomy" id="3238632"/>
    <lineage>
        <taxon>Bacteria</taxon>
        <taxon>Bacillati</taxon>
        <taxon>Actinomycetota</taxon>
        <taxon>Actinomycetes</taxon>
        <taxon>Kitasatosporales</taxon>
        <taxon>Streptomycetaceae</taxon>
        <taxon>Streptomyces</taxon>
    </lineage>
</organism>
<dbReference type="EMBL" id="CP163443">
    <property type="protein sequence ID" value="XDQ57327.1"/>
    <property type="molecule type" value="Genomic_DNA"/>
</dbReference>
<evidence type="ECO:0000256" key="6">
    <source>
        <dbReference type="PROSITE-ProRule" id="PRU01091"/>
    </source>
</evidence>
<protein>
    <submittedName>
        <fullName evidence="8">BTAD domain-containing putative transcriptional regulator</fullName>
    </submittedName>
</protein>
<dbReference type="GO" id="GO:0000160">
    <property type="term" value="P:phosphorelay signal transduction system"/>
    <property type="evidence" value="ECO:0007669"/>
    <property type="project" value="UniProtKB-KW"/>
</dbReference>
<sequence length="665" mass="71979">MRMDFGVLGPVLAWDETGEAVSLKGPMHRAVLARLIVARRHVVPVSRLVEDLWEEPPADAVGTIRTFVAGLRRSLEPDRPPRAPARLLVTEGPGYALRAAHDDVDAWRFEKAVGSGAGLRPADLVSRLTDALGTWRGPAYVDFADEQWVRAERSRLTELRLHAVERRAEAQIALGAAAEAVPDLDAHVAEHPWREDAWHLLALALYRSGRQADALSVVRRARQMLRDHLGVDPGPRLRRLETDVLQQADHLDPGPGGTADQVWAQAAAAYESAVASRARTRLESTAGLMRDLAVTGGGGLEAARRHRVAAVAAAEQLGDPELTARVIGIYDVPAIWTRSDDPVQAEWLVGAAERTLRLLPAANHGAVYGRLLATIAVESRGTLPTEPAATGAGAHAFQAARQAEQIARRLNNPSLLAFALNGLFMQTFHRAGLAARRDAIGAEVVSLSSHNNLVTYEVLGHLIRLQSRCALADFSGADRHAEAANTLSERHELPLVSVFTTWYRALRASMTQPLRAAESAYEEAAGCLDGSGMPGLQRGLLPLARLSLYVRHSRPALIGRMDGQTDWGPYEPWVRPVLLVSQGHDDDARHALRDIASPPRDLLFEALWCLLAQAAIRVGDHTMMQRAYTQLQPASSELAGAGSGLITLGPVSEQLDALASALARP</sequence>
<dbReference type="CDD" id="cd15831">
    <property type="entry name" value="BTAD"/>
    <property type="match status" value="1"/>
</dbReference>
<evidence type="ECO:0000256" key="5">
    <source>
        <dbReference type="ARBA" id="ARBA00023163"/>
    </source>
</evidence>
<dbReference type="Gene3D" id="1.10.10.10">
    <property type="entry name" value="Winged helix-like DNA-binding domain superfamily/Winged helix DNA-binding domain"/>
    <property type="match status" value="1"/>
</dbReference>
<accession>A0AB39RME9</accession>
<evidence type="ECO:0000259" key="7">
    <source>
        <dbReference type="PROSITE" id="PS51755"/>
    </source>
</evidence>
<dbReference type="SMART" id="SM01043">
    <property type="entry name" value="BTAD"/>
    <property type="match status" value="1"/>
</dbReference>
<dbReference type="GO" id="GO:0006355">
    <property type="term" value="P:regulation of DNA-templated transcription"/>
    <property type="evidence" value="ECO:0007669"/>
    <property type="project" value="InterPro"/>
</dbReference>
<dbReference type="SUPFAM" id="SSF46894">
    <property type="entry name" value="C-terminal effector domain of the bipartite response regulators"/>
    <property type="match status" value="1"/>
</dbReference>
<evidence type="ECO:0000256" key="3">
    <source>
        <dbReference type="ARBA" id="ARBA00023015"/>
    </source>
</evidence>
<dbReference type="SUPFAM" id="SSF48452">
    <property type="entry name" value="TPR-like"/>
    <property type="match status" value="1"/>
</dbReference>
<evidence type="ECO:0000256" key="2">
    <source>
        <dbReference type="ARBA" id="ARBA00023012"/>
    </source>
</evidence>
<dbReference type="PANTHER" id="PTHR35807">
    <property type="entry name" value="TRANSCRIPTIONAL REGULATOR REDD-RELATED"/>
    <property type="match status" value="1"/>
</dbReference>
<dbReference type="FunFam" id="1.25.40.10:FF:000222">
    <property type="entry name" value="SARP family transcriptional regulator"/>
    <property type="match status" value="1"/>
</dbReference>